<dbReference type="PANTHER" id="PTHR44520:SF2">
    <property type="entry name" value="RESPONSE REGULATOR RCP1"/>
    <property type="match status" value="1"/>
</dbReference>
<keyword evidence="1" id="KW-0597">Phosphoprotein</keyword>
<dbReference type="GO" id="GO:0000160">
    <property type="term" value="P:phosphorelay signal transduction system"/>
    <property type="evidence" value="ECO:0007669"/>
    <property type="project" value="InterPro"/>
</dbReference>
<dbReference type="InterPro" id="IPR001789">
    <property type="entry name" value="Sig_transdc_resp-reg_receiver"/>
</dbReference>
<organism evidence="3 4">
    <name type="scientific">Chryseosolibacter histidini</name>
    <dbReference type="NCBI Taxonomy" id="2782349"/>
    <lineage>
        <taxon>Bacteria</taxon>
        <taxon>Pseudomonadati</taxon>
        <taxon>Bacteroidota</taxon>
        <taxon>Cytophagia</taxon>
        <taxon>Cytophagales</taxon>
        <taxon>Chryseotaleaceae</taxon>
        <taxon>Chryseosolibacter</taxon>
    </lineage>
</organism>
<dbReference type="Gene3D" id="3.40.50.2300">
    <property type="match status" value="1"/>
</dbReference>
<evidence type="ECO:0000313" key="4">
    <source>
        <dbReference type="Proteomes" id="UP001319200"/>
    </source>
</evidence>
<gene>
    <name evidence="3" type="ORF">KK083_11690</name>
</gene>
<dbReference type="Pfam" id="PF00072">
    <property type="entry name" value="Response_reg"/>
    <property type="match status" value="1"/>
</dbReference>
<dbReference type="AlphaFoldDB" id="A0AAP2DMD6"/>
<protein>
    <submittedName>
        <fullName evidence="3">Response regulator</fullName>
    </submittedName>
</protein>
<comment type="caution">
    <text evidence="3">The sequence shown here is derived from an EMBL/GenBank/DDBJ whole genome shotgun (WGS) entry which is preliminary data.</text>
</comment>
<reference evidence="3 4" key="1">
    <citation type="submission" date="2021-05" db="EMBL/GenBank/DDBJ databases">
        <title>A Polyphasic approach of four new species of the genus Ohtaekwangia: Ohtaekwangia histidinii sp. nov., Ohtaekwangia cretensis sp. nov., Ohtaekwangia indiensis sp. nov., Ohtaekwangia reichenbachii sp. nov. from diverse environment.</title>
        <authorList>
            <person name="Octaviana S."/>
        </authorList>
    </citation>
    <scope>NUCLEOTIDE SEQUENCE [LARGE SCALE GENOMIC DNA]</scope>
    <source>
        <strain evidence="3 4">PWU4</strain>
    </source>
</reference>
<dbReference type="Proteomes" id="UP001319200">
    <property type="component" value="Unassembled WGS sequence"/>
</dbReference>
<dbReference type="InterPro" id="IPR052893">
    <property type="entry name" value="TCS_response_regulator"/>
</dbReference>
<dbReference type="PANTHER" id="PTHR44520">
    <property type="entry name" value="RESPONSE REGULATOR RCP1-RELATED"/>
    <property type="match status" value="1"/>
</dbReference>
<feature type="domain" description="Response regulatory" evidence="2">
    <location>
        <begin position="25"/>
        <end position="152"/>
    </location>
</feature>
<proteinExistence type="predicted"/>
<accession>A0AAP2DMD6</accession>
<evidence type="ECO:0000313" key="3">
    <source>
        <dbReference type="EMBL" id="MBT1697542.1"/>
    </source>
</evidence>
<evidence type="ECO:0000256" key="1">
    <source>
        <dbReference type="PROSITE-ProRule" id="PRU00169"/>
    </source>
</evidence>
<dbReference type="PROSITE" id="PS50110">
    <property type="entry name" value="RESPONSE_REGULATORY"/>
    <property type="match status" value="1"/>
</dbReference>
<evidence type="ECO:0000259" key="2">
    <source>
        <dbReference type="PROSITE" id="PS50110"/>
    </source>
</evidence>
<dbReference type="EMBL" id="JAHESF010000009">
    <property type="protein sequence ID" value="MBT1697542.1"/>
    <property type="molecule type" value="Genomic_DNA"/>
</dbReference>
<dbReference type="RefSeq" id="WP_254163412.1">
    <property type="nucleotide sequence ID" value="NZ_JAHESF010000009.1"/>
</dbReference>
<name>A0AAP2DMD6_9BACT</name>
<dbReference type="SMART" id="SM00448">
    <property type="entry name" value="REC"/>
    <property type="match status" value="1"/>
</dbReference>
<sequence length="160" mass="18177">MTNYTGVYTAVHLPLKTENDMQPKTLFLIDDDALTNYIHRRVISSRFNFNIVEFTEAAKALETLQAYTPAEAEQLPEVIFVDINMPHMDGWDFLNEYEKLPDFVLAKCEVIVLSSTVNQREIERANTYSVVKGFISKPLSVDALAGIERMNSNKVVGSRQ</sequence>
<feature type="modified residue" description="4-aspartylphosphate" evidence="1">
    <location>
        <position position="82"/>
    </location>
</feature>
<keyword evidence="4" id="KW-1185">Reference proteome</keyword>
<dbReference type="InterPro" id="IPR011006">
    <property type="entry name" value="CheY-like_superfamily"/>
</dbReference>
<dbReference type="SUPFAM" id="SSF52172">
    <property type="entry name" value="CheY-like"/>
    <property type="match status" value="1"/>
</dbReference>